<evidence type="ECO:0000256" key="1">
    <source>
        <dbReference type="SAM" id="MobiDB-lite"/>
    </source>
</evidence>
<name>M8CTS8_AEGTA</name>
<protein>
    <recommendedName>
        <fullName evidence="3">Importin N-terminal domain-containing protein</fullName>
    </recommendedName>
</protein>
<proteinExistence type="predicted"/>
<dbReference type="Gene3D" id="1.25.10.10">
    <property type="entry name" value="Leucine-rich Repeat Variant"/>
    <property type="match status" value="1"/>
</dbReference>
<evidence type="ECO:0000313" key="2">
    <source>
        <dbReference type="EnsemblPlants" id="EMT27181"/>
    </source>
</evidence>
<dbReference type="AlphaFoldDB" id="M8CTS8"/>
<dbReference type="EnsemblPlants" id="EMT27181">
    <property type="protein sequence ID" value="EMT27181"/>
    <property type="gene ID" value="F775_43673"/>
</dbReference>
<accession>M8CTS8</accession>
<dbReference type="ExpressionAtlas" id="M8CTS8">
    <property type="expression patterns" value="baseline"/>
</dbReference>
<organism evidence="2">
    <name type="scientific">Aegilops tauschii</name>
    <name type="common">Tausch's goatgrass</name>
    <name type="synonym">Aegilops squarrosa</name>
    <dbReference type="NCBI Taxonomy" id="37682"/>
    <lineage>
        <taxon>Eukaryota</taxon>
        <taxon>Viridiplantae</taxon>
        <taxon>Streptophyta</taxon>
        <taxon>Embryophyta</taxon>
        <taxon>Tracheophyta</taxon>
        <taxon>Spermatophyta</taxon>
        <taxon>Magnoliopsida</taxon>
        <taxon>Liliopsida</taxon>
        <taxon>Poales</taxon>
        <taxon>Poaceae</taxon>
        <taxon>BOP clade</taxon>
        <taxon>Pooideae</taxon>
        <taxon>Triticodae</taxon>
        <taxon>Triticeae</taxon>
        <taxon>Triticinae</taxon>
        <taxon>Aegilops</taxon>
    </lineage>
</organism>
<sequence length="149" mass="16716">MATGHNIRGCLLLPHRRRPSSHRRALAVSRLTSAEKQWVGPSLLLRFKFLLLLQKPYPPRIAGRRSSTPRKSSTVEGYSRQRASGVTVGEEVGFGAGMEAQATATVKEALAALYHHPDDTIRTAADRWLQKFQHTLDAWQVYFRFGGSF</sequence>
<reference evidence="2" key="1">
    <citation type="submission" date="2015-06" db="UniProtKB">
        <authorList>
            <consortium name="EnsemblPlants"/>
        </authorList>
    </citation>
    <scope>IDENTIFICATION</scope>
</reference>
<dbReference type="InterPro" id="IPR011989">
    <property type="entry name" value="ARM-like"/>
</dbReference>
<feature type="region of interest" description="Disordered" evidence="1">
    <location>
        <begin position="61"/>
        <end position="80"/>
    </location>
</feature>
<evidence type="ECO:0008006" key="3">
    <source>
        <dbReference type="Google" id="ProtNLM"/>
    </source>
</evidence>
<feature type="compositionally biased region" description="Polar residues" evidence="1">
    <location>
        <begin position="65"/>
        <end position="80"/>
    </location>
</feature>